<dbReference type="EMBL" id="BLXT01008368">
    <property type="protein sequence ID" value="GFO47993.1"/>
    <property type="molecule type" value="Genomic_DNA"/>
</dbReference>
<dbReference type="Pfam" id="PF01715">
    <property type="entry name" value="IPPT"/>
    <property type="match status" value="1"/>
</dbReference>
<comment type="caution">
    <text evidence="2">The sequence shown here is derived from an EMBL/GenBank/DDBJ whole genome shotgun (WGS) entry which is preliminary data.</text>
</comment>
<dbReference type="AlphaFoldDB" id="A0AAV4DV81"/>
<organism evidence="2 3">
    <name type="scientific">Plakobranchus ocellatus</name>
    <dbReference type="NCBI Taxonomy" id="259542"/>
    <lineage>
        <taxon>Eukaryota</taxon>
        <taxon>Metazoa</taxon>
        <taxon>Spiralia</taxon>
        <taxon>Lophotrochozoa</taxon>
        <taxon>Mollusca</taxon>
        <taxon>Gastropoda</taxon>
        <taxon>Heterobranchia</taxon>
        <taxon>Euthyneura</taxon>
        <taxon>Panpulmonata</taxon>
        <taxon>Sacoglossa</taxon>
        <taxon>Placobranchoidea</taxon>
        <taxon>Plakobranchidae</taxon>
        <taxon>Plakobranchus</taxon>
    </lineage>
</organism>
<dbReference type="Gene3D" id="3.40.50.300">
    <property type="entry name" value="P-loop containing nucleotide triphosphate hydrolases"/>
    <property type="match status" value="1"/>
</dbReference>
<proteinExistence type="predicted"/>
<dbReference type="InterPro" id="IPR027417">
    <property type="entry name" value="P-loop_NTPase"/>
</dbReference>
<accession>A0AAV4DV81</accession>
<keyword evidence="3" id="KW-1185">Reference proteome</keyword>
<feature type="compositionally biased region" description="Polar residues" evidence="1">
    <location>
        <begin position="171"/>
        <end position="187"/>
    </location>
</feature>
<evidence type="ECO:0000313" key="2">
    <source>
        <dbReference type="EMBL" id="GFO47993.1"/>
    </source>
</evidence>
<evidence type="ECO:0000313" key="3">
    <source>
        <dbReference type="Proteomes" id="UP000735302"/>
    </source>
</evidence>
<feature type="compositionally biased region" description="Basic and acidic residues" evidence="1">
    <location>
        <begin position="157"/>
        <end position="168"/>
    </location>
</feature>
<dbReference type="Proteomes" id="UP000735302">
    <property type="component" value="Unassembled WGS sequence"/>
</dbReference>
<reference evidence="2 3" key="1">
    <citation type="journal article" date="2021" name="Elife">
        <title>Chloroplast acquisition without the gene transfer in kleptoplastic sea slugs, Plakobranchus ocellatus.</title>
        <authorList>
            <person name="Maeda T."/>
            <person name="Takahashi S."/>
            <person name="Yoshida T."/>
            <person name="Shimamura S."/>
            <person name="Takaki Y."/>
            <person name="Nagai Y."/>
            <person name="Toyoda A."/>
            <person name="Suzuki Y."/>
            <person name="Arimoto A."/>
            <person name="Ishii H."/>
            <person name="Satoh N."/>
            <person name="Nishiyama T."/>
            <person name="Hasebe M."/>
            <person name="Maruyama T."/>
            <person name="Minagawa J."/>
            <person name="Obokata J."/>
            <person name="Shigenobu S."/>
        </authorList>
    </citation>
    <scope>NUCLEOTIDE SEQUENCE [LARGE SCALE GENOMIC DNA]</scope>
</reference>
<evidence type="ECO:0000256" key="1">
    <source>
        <dbReference type="SAM" id="MobiDB-lite"/>
    </source>
</evidence>
<feature type="region of interest" description="Disordered" evidence="1">
    <location>
        <begin position="157"/>
        <end position="187"/>
    </location>
</feature>
<sequence>MLGFKEFSRYLCLSPELRRTEEGKELFNKGVEDLKQATRRYAKQQVRWITNRFCARPGPNVPPVYSVDSTDLGTWDQAVAQAIQVVKAFTQGLCPSLCPEPTQRKVDSTVVRQVCHACGGRVFLHQHEWTGHLKSKKHKHNVKLAREREKLSATLEARETQLRDRGDQETGADTTAPQRKQLQLCKS</sequence>
<name>A0AAV4DV81_9GAST</name>
<protein>
    <submittedName>
        <fullName evidence="2">tRNA dimethylallyltransferase, mitochondrial</fullName>
    </submittedName>
</protein>
<gene>
    <name evidence="2" type="ORF">PoB_007449800</name>
</gene>